<organism evidence="3 4">
    <name type="scientific">Hydra vulgaris</name>
    <name type="common">Hydra</name>
    <name type="synonym">Hydra attenuata</name>
    <dbReference type="NCBI Taxonomy" id="6087"/>
    <lineage>
        <taxon>Eukaryota</taxon>
        <taxon>Metazoa</taxon>
        <taxon>Cnidaria</taxon>
        <taxon>Hydrozoa</taxon>
        <taxon>Hydroidolina</taxon>
        <taxon>Anthoathecata</taxon>
        <taxon>Aplanulata</taxon>
        <taxon>Hydridae</taxon>
        <taxon>Hydra</taxon>
    </lineage>
</organism>
<keyword evidence="1" id="KW-0472">Membrane</keyword>
<feature type="domain" description="Apextrin C-terminal" evidence="2">
    <location>
        <begin position="53"/>
        <end position="258"/>
    </location>
</feature>
<dbReference type="InterPro" id="IPR031569">
    <property type="entry name" value="ApeC"/>
</dbReference>
<reference evidence="4" key="1">
    <citation type="submission" date="2025-08" db="UniProtKB">
        <authorList>
            <consortium name="RefSeq"/>
        </authorList>
    </citation>
    <scope>IDENTIFICATION</scope>
</reference>
<gene>
    <name evidence="4" type="primary">LOC100210679</name>
</gene>
<keyword evidence="1" id="KW-1133">Transmembrane helix</keyword>
<proteinExistence type="predicted"/>
<dbReference type="GeneID" id="100210679"/>
<dbReference type="Pfam" id="PF16977">
    <property type="entry name" value="ApeC"/>
    <property type="match status" value="1"/>
</dbReference>
<feature type="transmembrane region" description="Helical" evidence="1">
    <location>
        <begin position="286"/>
        <end position="308"/>
    </location>
</feature>
<accession>A0ABM4D7W2</accession>
<dbReference type="RefSeq" id="XP_065670399.1">
    <property type="nucleotide sequence ID" value="XM_065814327.1"/>
</dbReference>
<evidence type="ECO:0000313" key="4">
    <source>
        <dbReference type="RefSeq" id="XP_065670399.1"/>
    </source>
</evidence>
<dbReference type="Proteomes" id="UP001652625">
    <property type="component" value="Chromosome 12"/>
</dbReference>
<evidence type="ECO:0000313" key="3">
    <source>
        <dbReference type="Proteomes" id="UP001652625"/>
    </source>
</evidence>
<dbReference type="PANTHER" id="PTHR19324">
    <property type="entry name" value="PERFORIN-LIKE PROTEIN 1"/>
    <property type="match status" value="1"/>
</dbReference>
<evidence type="ECO:0000259" key="2">
    <source>
        <dbReference type="Pfam" id="PF16977"/>
    </source>
</evidence>
<dbReference type="PANTHER" id="PTHR19324:SF33">
    <property type="entry name" value="MUCIN-5AC"/>
    <property type="match status" value="1"/>
</dbReference>
<evidence type="ECO:0000256" key="1">
    <source>
        <dbReference type="SAM" id="Phobius"/>
    </source>
</evidence>
<sequence>MYSKVNNTIFLHVDHLQAPEVDHLQMGCLHKDAEIFLVSIMSLVLIVKAELGWPSGTYGLPEPATGCPNFGKTQWRRGYTYHNTEDENPANKRSQNYHFAGNFSQHGIQQRFCIKDDASGSNEFWPEGKYCIYKKGVCPNGLSEGFVKWDDEHSLIDLPNKRFGVVPDGIYENKQTTLNFCCSTKGDVNAHISLPNLKPFYLMAYGSPLCQRVTGTRASMEFIKFDDNDKGSESKFGGSHPYGPNEDLFNTKIYYCYYEPGEESTDDLGTGKKVLSTEHAKTSSSGLAVAIGCGVAGAIVGTAAIAFATKSILASRSKGEIDLADMDPQPDTP</sequence>
<keyword evidence="3" id="KW-1185">Reference proteome</keyword>
<keyword evidence="1" id="KW-0812">Transmembrane</keyword>
<name>A0ABM4D7W2_HYDVU</name>
<protein>
    <submittedName>
        <fullName evidence="4">Uncharacterized protein LOC100210679 isoform X2</fullName>
    </submittedName>
</protein>